<evidence type="ECO:0000313" key="1">
    <source>
        <dbReference type="EMBL" id="CAG8445682.1"/>
    </source>
</evidence>
<dbReference type="Proteomes" id="UP000789702">
    <property type="component" value="Unassembled WGS sequence"/>
</dbReference>
<reference evidence="1" key="1">
    <citation type="submission" date="2021-06" db="EMBL/GenBank/DDBJ databases">
        <authorList>
            <person name="Kallberg Y."/>
            <person name="Tangrot J."/>
            <person name="Rosling A."/>
        </authorList>
    </citation>
    <scope>NUCLEOTIDE SEQUENCE</scope>
    <source>
        <strain evidence="1">IL203A</strain>
    </source>
</reference>
<accession>A0ACA9K0V0</accession>
<protein>
    <submittedName>
        <fullName evidence="1">15618_t:CDS:1</fullName>
    </submittedName>
</protein>
<organism evidence="1 2">
    <name type="scientific">Dentiscutata heterogama</name>
    <dbReference type="NCBI Taxonomy" id="1316150"/>
    <lineage>
        <taxon>Eukaryota</taxon>
        <taxon>Fungi</taxon>
        <taxon>Fungi incertae sedis</taxon>
        <taxon>Mucoromycota</taxon>
        <taxon>Glomeromycotina</taxon>
        <taxon>Glomeromycetes</taxon>
        <taxon>Diversisporales</taxon>
        <taxon>Gigasporaceae</taxon>
        <taxon>Dentiscutata</taxon>
    </lineage>
</organism>
<dbReference type="EMBL" id="CAJVPU010000278">
    <property type="protein sequence ID" value="CAG8445682.1"/>
    <property type="molecule type" value="Genomic_DNA"/>
</dbReference>
<evidence type="ECO:0000313" key="2">
    <source>
        <dbReference type="Proteomes" id="UP000789702"/>
    </source>
</evidence>
<sequence length="166" mass="18689">MIQKQSKNQHQVKVLKTFSTSDDKFNNAEDTCSISDDELNNIKSSDTGISILRTEKANNVITRLLQAVPEEAAVGISKLESFWSSIVNACTSVNNSDNTSINNEPTSLDSDDFEVEIVRDHNLISSKNLNNTIKQLENEFKSDEYSKIEKAHLYTMLSYLHLVEKS</sequence>
<proteinExistence type="predicted"/>
<keyword evidence="2" id="KW-1185">Reference proteome</keyword>
<gene>
    <name evidence="1" type="ORF">DHETER_LOCUS546</name>
</gene>
<name>A0ACA9K0V0_9GLOM</name>
<comment type="caution">
    <text evidence="1">The sequence shown here is derived from an EMBL/GenBank/DDBJ whole genome shotgun (WGS) entry which is preliminary data.</text>
</comment>